<evidence type="ECO:0000259" key="17">
    <source>
        <dbReference type="Pfam" id="PF03717"/>
    </source>
</evidence>
<dbReference type="InterPro" id="IPR050515">
    <property type="entry name" value="Beta-lactam/transpept"/>
</dbReference>
<evidence type="ECO:0000256" key="9">
    <source>
        <dbReference type="ARBA" id="ARBA00022984"/>
    </source>
</evidence>
<dbReference type="GO" id="GO:0008360">
    <property type="term" value="P:regulation of cell shape"/>
    <property type="evidence" value="ECO:0007669"/>
    <property type="project" value="UniProtKB-KW"/>
</dbReference>
<evidence type="ECO:0000256" key="11">
    <source>
        <dbReference type="ARBA" id="ARBA00023136"/>
    </source>
</evidence>
<dbReference type="Pfam" id="PF00905">
    <property type="entry name" value="Transpeptidase"/>
    <property type="match status" value="1"/>
</dbReference>
<feature type="compositionally biased region" description="Low complexity" evidence="14">
    <location>
        <begin position="707"/>
        <end position="716"/>
    </location>
</feature>
<name>A0A2S7N3E8_9BACI</name>
<dbReference type="GO" id="GO:0005886">
    <property type="term" value="C:plasma membrane"/>
    <property type="evidence" value="ECO:0007669"/>
    <property type="project" value="UniProtKB-SubCell"/>
</dbReference>
<dbReference type="GO" id="GO:0008658">
    <property type="term" value="F:penicillin binding"/>
    <property type="evidence" value="ECO:0007669"/>
    <property type="project" value="InterPro"/>
</dbReference>
<dbReference type="Gene3D" id="1.10.10.1230">
    <property type="entry name" value="Penicillin-binding protein, N-terminal non-catalytic domain, head sub-domain"/>
    <property type="match status" value="1"/>
</dbReference>
<evidence type="ECO:0000256" key="12">
    <source>
        <dbReference type="ARBA" id="ARBA00023316"/>
    </source>
</evidence>
<dbReference type="Pfam" id="PF03717">
    <property type="entry name" value="PBP_dimer"/>
    <property type="match status" value="1"/>
</dbReference>
<comment type="pathway">
    <text evidence="3">Cell wall biogenesis; peptidoglycan biosynthesis.</text>
</comment>
<evidence type="ECO:0000256" key="6">
    <source>
        <dbReference type="ARBA" id="ARBA00022475"/>
    </source>
</evidence>
<comment type="similarity">
    <text evidence="4">Belongs to the transpeptidase family.</text>
</comment>
<dbReference type="GO" id="GO:0071555">
    <property type="term" value="P:cell wall organization"/>
    <property type="evidence" value="ECO:0007669"/>
    <property type="project" value="UniProtKB-KW"/>
</dbReference>
<dbReference type="PANTHER" id="PTHR30627:SF2">
    <property type="entry name" value="PEPTIDOGLYCAN D,D-TRANSPEPTIDASE MRDA"/>
    <property type="match status" value="1"/>
</dbReference>
<dbReference type="EMBL" id="PKOZ01000001">
    <property type="protein sequence ID" value="PQD96500.1"/>
    <property type="molecule type" value="Genomic_DNA"/>
</dbReference>
<feature type="transmembrane region" description="Helical" evidence="15">
    <location>
        <begin position="21"/>
        <end position="44"/>
    </location>
</feature>
<comment type="catalytic activity">
    <reaction evidence="13">
        <text>Preferential cleavage: (Ac)2-L-Lys-D-Ala-|-D-Ala. Also transpeptidation of peptidyl-alanyl moieties that are N-acyl substituents of D-alanine.</text>
        <dbReference type="EC" id="3.4.16.4"/>
    </reaction>
</comment>
<dbReference type="GO" id="GO:0071972">
    <property type="term" value="F:peptidoglycan L,D-transpeptidase activity"/>
    <property type="evidence" value="ECO:0007669"/>
    <property type="project" value="TreeGrafter"/>
</dbReference>
<dbReference type="EC" id="3.4.16.4" evidence="5"/>
<gene>
    <name evidence="18" type="ORF">CYL18_00955</name>
</gene>
<keyword evidence="10 15" id="KW-1133">Transmembrane helix</keyword>
<evidence type="ECO:0000256" key="5">
    <source>
        <dbReference type="ARBA" id="ARBA00012448"/>
    </source>
</evidence>
<keyword evidence="11 15" id="KW-0472">Membrane</keyword>
<keyword evidence="9" id="KW-0573">Peptidoglycan synthesis</keyword>
<evidence type="ECO:0000256" key="14">
    <source>
        <dbReference type="SAM" id="MobiDB-lite"/>
    </source>
</evidence>
<keyword evidence="6" id="KW-1003">Cell membrane</keyword>
<evidence type="ECO:0000256" key="7">
    <source>
        <dbReference type="ARBA" id="ARBA00022692"/>
    </source>
</evidence>
<accession>A0A2S7N3E8</accession>
<keyword evidence="12" id="KW-0961">Cell wall biogenesis/degradation</keyword>
<evidence type="ECO:0000259" key="16">
    <source>
        <dbReference type="Pfam" id="PF00905"/>
    </source>
</evidence>
<dbReference type="RefSeq" id="WP_104847598.1">
    <property type="nucleotide sequence ID" value="NZ_PKOZ01000001.1"/>
</dbReference>
<protein>
    <recommendedName>
        <fullName evidence="5">serine-type D-Ala-D-Ala carboxypeptidase</fullName>
        <ecNumber evidence="5">3.4.16.4</ecNumber>
    </recommendedName>
</protein>
<sequence length="716" mass="80386">METVKVRKKKKKKQLPFRMNVLIFIVFLLFSALLLRLGIVQIVYGDDYKREIAKTEEVTVQNSVPRGKIYDRNGQVIVDNQPLYAITYTRTQTTSTEEMLETAEKLAKLIDVKTDKLRERDKKDFWILLNPSKAKKKITEAEYAKLNEGKLTDDEIYKLQLDRITEKEIDFSEDELEVLAIYSTFISGYYLSPQIVKNNETTYEEVARVNEQIENLPGVDTTTDWERKYAYGSTLKSVLGKVSSSNEGLPSDKVKYYLARGYSRNDRVGTSYLEQQYEEVLRGQQEKIRNVTDKAGNIVSNEIITEGQRGKDILLTIDMDLQIATEEIIEKQLKAKTGKADTRFLDRAYAVISDPKTGEILTMAGKKYARDEKTGQMKMTDHALGTFTSSYAMGSSVKGATILTGYQTGAISPGQVILDSPMKIKGTPVKKSWKTFGNINDIDALRVSSNVYMFKTAIALGGGHYAEGKSLSVRDSAFSTMRSYYNQFGLGVRTGIDLPGEISGYKGITQNAGLLMDFAIGQYDTYTPMQLNQYVSTIANGGNRVKLHLLKEIREPSDDEASLGKVIKEVQTEVLNTLPMKESWINRVQEGFRQVTQVPGGTAYSYFANAKYDPAGKTGTAQAFYDGPNWEKGTIQPDTYNITFVSYAPADNPEIAISVVVPWAYQRTGHKMNLEIAKEVYEKYFELKAERSGTNKDSDKAADIDSDSNAADTDEE</sequence>
<dbReference type="UniPathway" id="UPA00219"/>
<evidence type="ECO:0000256" key="2">
    <source>
        <dbReference type="ARBA" id="ARBA00004236"/>
    </source>
</evidence>
<dbReference type="PANTHER" id="PTHR30627">
    <property type="entry name" value="PEPTIDOGLYCAN D,D-TRANSPEPTIDASE"/>
    <property type="match status" value="1"/>
</dbReference>
<proteinExistence type="inferred from homology"/>
<keyword evidence="19" id="KW-1185">Reference proteome</keyword>
<dbReference type="Proteomes" id="UP000239663">
    <property type="component" value="Unassembled WGS sequence"/>
</dbReference>
<evidence type="ECO:0000256" key="13">
    <source>
        <dbReference type="ARBA" id="ARBA00034000"/>
    </source>
</evidence>
<organism evidence="18 19">
    <name type="scientific">Pradoshia eiseniae</name>
    <dbReference type="NCBI Taxonomy" id="2064768"/>
    <lineage>
        <taxon>Bacteria</taxon>
        <taxon>Bacillati</taxon>
        <taxon>Bacillota</taxon>
        <taxon>Bacilli</taxon>
        <taxon>Bacillales</taxon>
        <taxon>Bacillaceae</taxon>
        <taxon>Pradoshia</taxon>
    </lineage>
</organism>
<dbReference type="InterPro" id="IPR005311">
    <property type="entry name" value="PBP_dimer"/>
</dbReference>
<feature type="domain" description="Penicillin-binding protein dimerisation" evidence="17">
    <location>
        <begin position="63"/>
        <end position="301"/>
    </location>
</feature>
<dbReference type="GO" id="GO:0009002">
    <property type="term" value="F:serine-type D-Ala-D-Ala carboxypeptidase activity"/>
    <property type="evidence" value="ECO:0007669"/>
    <property type="project" value="UniProtKB-EC"/>
</dbReference>
<evidence type="ECO:0000313" key="19">
    <source>
        <dbReference type="Proteomes" id="UP000239663"/>
    </source>
</evidence>
<evidence type="ECO:0000256" key="15">
    <source>
        <dbReference type="SAM" id="Phobius"/>
    </source>
</evidence>
<comment type="subcellular location">
    <subcellularLocation>
        <location evidence="2">Cell membrane</location>
    </subcellularLocation>
    <subcellularLocation>
        <location evidence="1">Membrane</location>
        <topology evidence="1">Single-pass membrane protein</topology>
    </subcellularLocation>
</comment>
<evidence type="ECO:0000256" key="1">
    <source>
        <dbReference type="ARBA" id="ARBA00004167"/>
    </source>
</evidence>
<dbReference type="Gene3D" id="3.90.1310.10">
    <property type="entry name" value="Penicillin-binding protein 2a (Domain 2)"/>
    <property type="match status" value="1"/>
</dbReference>
<feature type="region of interest" description="Disordered" evidence="14">
    <location>
        <begin position="691"/>
        <end position="716"/>
    </location>
</feature>
<evidence type="ECO:0000256" key="3">
    <source>
        <dbReference type="ARBA" id="ARBA00004752"/>
    </source>
</evidence>
<dbReference type="InterPro" id="IPR012338">
    <property type="entry name" value="Beta-lactam/transpept-like"/>
</dbReference>
<keyword evidence="7 15" id="KW-0812">Transmembrane</keyword>
<feature type="compositionally biased region" description="Basic and acidic residues" evidence="14">
    <location>
        <begin position="691"/>
        <end position="703"/>
    </location>
</feature>
<dbReference type="OrthoDB" id="9770103at2"/>
<feature type="domain" description="Penicillin-binding protein transpeptidase" evidence="16">
    <location>
        <begin position="349"/>
        <end position="682"/>
    </location>
</feature>
<dbReference type="InterPro" id="IPR001460">
    <property type="entry name" value="PCN-bd_Tpept"/>
</dbReference>
<dbReference type="InterPro" id="IPR036138">
    <property type="entry name" value="PBP_dimer_sf"/>
</dbReference>
<dbReference type="Gene3D" id="3.40.710.10">
    <property type="entry name" value="DD-peptidase/beta-lactamase superfamily"/>
    <property type="match status" value="1"/>
</dbReference>
<comment type="caution">
    <text evidence="18">The sequence shown here is derived from an EMBL/GenBank/DDBJ whole genome shotgun (WGS) entry which is preliminary data.</text>
</comment>
<evidence type="ECO:0000256" key="8">
    <source>
        <dbReference type="ARBA" id="ARBA00022960"/>
    </source>
</evidence>
<evidence type="ECO:0000256" key="4">
    <source>
        <dbReference type="ARBA" id="ARBA00007171"/>
    </source>
</evidence>
<dbReference type="AlphaFoldDB" id="A0A2S7N3E8"/>
<dbReference type="GO" id="GO:0009252">
    <property type="term" value="P:peptidoglycan biosynthetic process"/>
    <property type="evidence" value="ECO:0007669"/>
    <property type="project" value="UniProtKB-UniPathway"/>
</dbReference>
<evidence type="ECO:0000313" key="18">
    <source>
        <dbReference type="EMBL" id="PQD96500.1"/>
    </source>
</evidence>
<dbReference type="SUPFAM" id="SSF56519">
    <property type="entry name" value="Penicillin binding protein dimerisation domain"/>
    <property type="match status" value="1"/>
</dbReference>
<evidence type="ECO:0000256" key="10">
    <source>
        <dbReference type="ARBA" id="ARBA00022989"/>
    </source>
</evidence>
<reference evidence="18 19" key="1">
    <citation type="submission" date="2017-12" db="EMBL/GenBank/DDBJ databases">
        <title>Taxonomic description and draft genome of Pradoshia cofamensis Gen. nov., sp. nov., a thermotolerant bacillale isolated from anterior gut of earthworm Eisenia fetida.</title>
        <authorList>
            <person name="Saha T."/>
            <person name="Chakraborty R."/>
        </authorList>
    </citation>
    <scope>NUCLEOTIDE SEQUENCE [LARGE SCALE GENOMIC DNA]</scope>
    <source>
        <strain evidence="18 19">EAG3</strain>
    </source>
</reference>
<dbReference type="SUPFAM" id="SSF56601">
    <property type="entry name" value="beta-lactamase/transpeptidase-like"/>
    <property type="match status" value="1"/>
</dbReference>
<keyword evidence="8" id="KW-0133">Cell shape</keyword>